<dbReference type="GO" id="GO:1990281">
    <property type="term" value="C:efflux pump complex"/>
    <property type="evidence" value="ECO:0007669"/>
    <property type="project" value="TreeGrafter"/>
</dbReference>
<dbReference type="InterPro" id="IPR006143">
    <property type="entry name" value="RND_pump_MFP"/>
</dbReference>
<dbReference type="EMBL" id="BSOT01000006">
    <property type="protein sequence ID" value="GLR71558.1"/>
    <property type="molecule type" value="Genomic_DNA"/>
</dbReference>
<dbReference type="Gene3D" id="2.40.50.100">
    <property type="match status" value="1"/>
</dbReference>
<dbReference type="Pfam" id="PF25876">
    <property type="entry name" value="HH_MFP_RND"/>
    <property type="match status" value="1"/>
</dbReference>
<dbReference type="InterPro" id="IPR058624">
    <property type="entry name" value="MdtA-like_HH"/>
</dbReference>
<evidence type="ECO:0000313" key="5">
    <source>
        <dbReference type="Proteomes" id="UP001156601"/>
    </source>
</evidence>
<dbReference type="Gene3D" id="1.10.287.470">
    <property type="entry name" value="Helix hairpin bin"/>
    <property type="match status" value="1"/>
</dbReference>
<name>A0AA37T3S3_9ALTE</name>
<reference evidence="4" key="2">
    <citation type="submission" date="2023-01" db="EMBL/GenBank/DDBJ databases">
        <title>Draft genome sequence of Agaribacter marinus strain NBRC 110023.</title>
        <authorList>
            <person name="Sun Q."/>
            <person name="Mori K."/>
        </authorList>
    </citation>
    <scope>NUCLEOTIDE SEQUENCE</scope>
    <source>
        <strain evidence="4">NBRC 110023</strain>
    </source>
</reference>
<evidence type="ECO:0000313" key="4">
    <source>
        <dbReference type="EMBL" id="GLR71558.1"/>
    </source>
</evidence>
<keyword evidence="5" id="KW-1185">Reference proteome</keyword>
<dbReference type="AlphaFoldDB" id="A0AA37T3S3"/>
<evidence type="ECO:0000259" key="3">
    <source>
        <dbReference type="Pfam" id="PF25876"/>
    </source>
</evidence>
<dbReference type="SUPFAM" id="SSF111369">
    <property type="entry name" value="HlyD-like secretion proteins"/>
    <property type="match status" value="1"/>
</dbReference>
<accession>A0AA37T3S3</accession>
<proteinExistence type="inferred from homology"/>
<sequence>MLAILLGLSACSDDKDIAASESRIEPNNTQVKISNAAAKLDTASLEQTLYKKAFQFHGIVKGIHSYNETIFESGKIVQLDAKEGQTVKSGQFIAKLYSPILAEKLEQTYATLKKSKAELSLSQHTLARNKVLFEKKLIAQQLLDEAKRDNSIALQAKNEAQAMVAQAKNELADTVIKAKSDGIVAKIYKREGEFVSPGESVFRFESTHKQKVSFLIPETTAVAITLGEVYQISIPSTGKVLNAIVVEKALPTEDGIRQHNITFELASSMPELVGLRVILNYVGTSVLAYEVDYRAIRYSADNTPYIIKAADKLSHIPVAILAMNNSSILITANLAADTNILISNEVSLPVNLYQF</sequence>
<dbReference type="PANTHER" id="PTHR30469">
    <property type="entry name" value="MULTIDRUG RESISTANCE PROTEIN MDTA"/>
    <property type="match status" value="1"/>
</dbReference>
<dbReference type="NCBIfam" id="TIGR01730">
    <property type="entry name" value="RND_mfp"/>
    <property type="match status" value="1"/>
</dbReference>
<dbReference type="Proteomes" id="UP001156601">
    <property type="component" value="Unassembled WGS sequence"/>
</dbReference>
<feature type="coiled-coil region" evidence="2">
    <location>
        <begin position="102"/>
        <end position="177"/>
    </location>
</feature>
<feature type="domain" description="Multidrug resistance protein MdtA-like alpha-helical hairpin" evidence="3">
    <location>
        <begin position="105"/>
        <end position="172"/>
    </location>
</feature>
<dbReference type="Gene3D" id="2.40.30.170">
    <property type="match status" value="1"/>
</dbReference>
<keyword evidence="2" id="KW-0175">Coiled coil</keyword>
<evidence type="ECO:0000256" key="2">
    <source>
        <dbReference type="SAM" id="Coils"/>
    </source>
</evidence>
<protein>
    <recommendedName>
        <fullName evidence="3">Multidrug resistance protein MdtA-like alpha-helical hairpin domain-containing protein</fullName>
    </recommendedName>
</protein>
<dbReference type="GO" id="GO:0015562">
    <property type="term" value="F:efflux transmembrane transporter activity"/>
    <property type="evidence" value="ECO:0007669"/>
    <property type="project" value="TreeGrafter"/>
</dbReference>
<organism evidence="4 5">
    <name type="scientific">Agaribacter marinus</name>
    <dbReference type="NCBI Taxonomy" id="1431249"/>
    <lineage>
        <taxon>Bacteria</taxon>
        <taxon>Pseudomonadati</taxon>
        <taxon>Pseudomonadota</taxon>
        <taxon>Gammaproteobacteria</taxon>
        <taxon>Alteromonadales</taxon>
        <taxon>Alteromonadaceae</taxon>
        <taxon>Agaribacter</taxon>
    </lineage>
</organism>
<reference evidence="4" key="1">
    <citation type="journal article" date="2014" name="Int. J. Syst. Evol. Microbiol.">
        <title>Complete genome sequence of Corynebacterium casei LMG S-19264T (=DSM 44701T), isolated from a smear-ripened cheese.</title>
        <authorList>
            <consortium name="US DOE Joint Genome Institute (JGI-PGF)"/>
            <person name="Walter F."/>
            <person name="Albersmeier A."/>
            <person name="Kalinowski J."/>
            <person name="Ruckert C."/>
        </authorList>
    </citation>
    <scope>NUCLEOTIDE SEQUENCE</scope>
    <source>
        <strain evidence="4">NBRC 110023</strain>
    </source>
</reference>
<dbReference type="PANTHER" id="PTHR30469:SF15">
    <property type="entry name" value="HLYD FAMILY OF SECRETION PROTEINS"/>
    <property type="match status" value="1"/>
</dbReference>
<evidence type="ECO:0000256" key="1">
    <source>
        <dbReference type="ARBA" id="ARBA00009477"/>
    </source>
</evidence>
<comment type="caution">
    <text evidence="4">The sequence shown here is derived from an EMBL/GenBank/DDBJ whole genome shotgun (WGS) entry which is preliminary data.</text>
</comment>
<gene>
    <name evidence="4" type="ORF">GCM10007852_24660</name>
</gene>
<comment type="similarity">
    <text evidence="1">Belongs to the membrane fusion protein (MFP) (TC 8.A.1) family.</text>
</comment>